<evidence type="ECO:0000313" key="3">
    <source>
        <dbReference type="Proteomes" id="UP000887574"/>
    </source>
</evidence>
<evidence type="ECO:0000256" key="1">
    <source>
        <dbReference type="SAM" id="Coils"/>
    </source>
</evidence>
<evidence type="ECO:0000313" key="4">
    <source>
        <dbReference type="WBParaSite" id="jg14377"/>
    </source>
</evidence>
<feature type="coiled-coil region" evidence="1">
    <location>
        <begin position="1606"/>
        <end position="1633"/>
    </location>
</feature>
<organism evidence="3 4">
    <name type="scientific">Ditylenchus dipsaci</name>
    <dbReference type="NCBI Taxonomy" id="166011"/>
    <lineage>
        <taxon>Eukaryota</taxon>
        <taxon>Metazoa</taxon>
        <taxon>Ecdysozoa</taxon>
        <taxon>Nematoda</taxon>
        <taxon>Chromadorea</taxon>
        <taxon>Rhabditida</taxon>
        <taxon>Tylenchina</taxon>
        <taxon>Tylenchomorpha</taxon>
        <taxon>Sphaerularioidea</taxon>
        <taxon>Anguinidae</taxon>
        <taxon>Anguininae</taxon>
        <taxon>Ditylenchus</taxon>
    </lineage>
</organism>
<reference evidence="4" key="1">
    <citation type="submission" date="2022-11" db="UniProtKB">
        <authorList>
            <consortium name="WormBaseParasite"/>
        </authorList>
    </citation>
    <scope>IDENTIFICATION</scope>
</reference>
<name>A0A915CZN5_9BILA</name>
<protein>
    <submittedName>
        <fullName evidence="4">Uncharacterized protein</fullName>
    </submittedName>
</protein>
<feature type="region of interest" description="Disordered" evidence="2">
    <location>
        <begin position="897"/>
        <end position="928"/>
    </location>
</feature>
<feature type="coiled-coil region" evidence="1">
    <location>
        <begin position="1125"/>
        <end position="1152"/>
    </location>
</feature>
<feature type="compositionally biased region" description="Basic and acidic residues" evidence="2">
    <location>
        <begin position="907"/>
        <end position="920"/>
    </location>
</feature>
<feature type="compositionally biased region" description="Polar residues" evidence="2">
    <location>
        <begin position="1158"/>
        <end position="1179"/>
    </location>
</feature>
<dbReference type="WBParaSite" id="jg14377">
    <property type="protein sequence ID" value="jg14377"/>
    <property type="gene ID" value="jg14377"/>
</dbReference>
<accession>A0A915CZN5</accession>
<sequence>MTNSMMTDWGDEDITISADTSFHKLIRPVTAEETQKVVSVKRSNVEGLKTSESTHEIRAQMVALAKIGDEEKEMSVEKICDIATTHPTSGLNTKETKEETRLIDTSFSQQPVGHLTSGRVVKEVNRDAVANPSAIKESTSSQAANQLQLQFVDNQEFALVHLAESNKEMVDLVFKEASETEVRVQQVEISQPEEESTEKCRRIMSQAMAQRSFSIEEARADEELDRDTKSDSGFRESIQKDISIAESKANFLEYGNEEAGMAISMEKIGRLSQMASGLQQGMRIGQSSKLQEYLKTRSYSLQQIAENITLAQISEEDLKVLLVKEIPEQLCLHLRLMAFSLAESQLDVLLTKALRIGQSASKTERLLKEALKSCLTKLVKQPGDEVTNLYSFYSMEEADLAGRKVWMRELSREKSVCDVEASRLEIASVATTLQDGQVEEEVFGNLGVRQEKNVVTRQFSIEEAGLQKELESKSDAGYRESIQRDVSMADSRASYKEFGNEEIGTAVAMHRLKSVEKKEMQTGIERLGKADALTELFSAQSASLKKLVQHLYMQKPNINELKAMFCAAIPEQISLKMSILAYSLAEVELNKVLEKSLPEPKNSVEKTARDTLKQFLAKHLKESGDQSTNFLLSMQPQSNSKESILLKQKAVLHQVESNLNAAQTESAKLEASIEGNSADIFAQAVSKESFKAASLAKSFSIEMSECSDAMVSSIPSNEENSLTAKQVLKEEAKADFQQYETEQSTTDVILQQIPQTQSQLSEKAAVVEQSNALRALFCAHSASFEELIQQISMQNPSVSELKAMFCAAIPEQISLQMFTLACTLAEIELNKVLEKSMPESKSLVEKTAKDTLKEFMAKHLKEAGEHSTNLLLSMQPLMPSSGIIWLKEKSDVSKVESNLNAAQTESAKLETSLEGRKTEETSQSITKQSTKLAPLAKTFAIEKNECSDAMVSSIPSNEEYSLTANQVLKEEAKADFQHYGTEQYTTDVALQHIEARQVQNKDQISIIKQINTLTALLNTHSASLKELVQQIYMQKPNVSELKAMFCTAIPEQVILKMSVLASSLAEVDLKTALYKGLAEPKSPVEKTATDVLKEFLTKHLKEAGDRSTNLLLSMQPLFPSEEGIVLKEKAVISKVESNLNAAQNEASSMQIDMKNMPRETSTQAISKETSKSAPLSKNLSIERSECADASMASTSNSEQCAFSSKEATKEKTSGDFREYTIIDSLTDVRVQRMKPSQDQAGAYQKNISEQTNALTALLNAHSWSLKKCIQQISMQKPNQEELRAMFCASIPQQISLQMSMFACSLTKIELSKVIENNLPSMTNFAEKTARDTLKEFMAKHLKEAGNHTTNLLLSMQPQGPSEEGIVFTEKEEATKVATNLKAAQSVLALVQTSLESKPTEASVQKTTTGGTRTEPLHKSLLIEKGVCPDVLIPSTQSEEEFSSGAKSLTKEETHGGFREYGTEELFTDVAMQRNGQFGSQFADQTYIVDQANELTELFEAKSVSLKELVQQISMQKLAEKELKAMFCAAIPEQISLKMSILAYSLAEVELNKVLEKSLPEPKNSVEKTARDTLKQFLAKHLKESGDQSTNFLLSMQPQSNSKESILLKQKAVLHQVESNLNAAQTESAKLEASIEGNSADIFAQAVSKESFKAASLAKSFSIEMSECSDAMVSSIPSNEENSLTAKQVLKEEAKADFQQYETEQSTTDVILQQIPQTQSQLSEKAAVVEQSNALRALFCAHSASFEELIQQISMQNPSVSELKAMFCAAIPEQISLQMFTLACTLAEIELNKVLEKSMPESKSLVEKTAKDTLKEFMAKHLKEAGEHSTNLLLSMQPQFFQKKVLY</sequence>
<dbReference type="Proteomes" id="UP000887574">
    <property type="component" value="Unplaced"/>
</dbReference>
<feature type="region of interest" description="Disordered" evidence="2">
    <location>
        <begin position="1154"/>
        <end position="1179"/>
    </location>
</feature>
<feature type="coiled-coil region" evidence="1">
    <location>
        <begin position="645"/>
        <end position="672"/>
    </location>
</feature>
<keyword evidence="3" id="KW-1185">Reference proteome</keyword>
<keyword evidence="1" id="KW-0175">Coiled coil</keyword>
<proteinExistence type="predicted"/>
<evidence type="ECO:0000256" key="2">
    <source>
        <dbReference type="SAM" id="MobiDB-lite"/>
    </source>
</evidence>
<feature type="compositionally biased region" description="Polar residues" evidence="2">
    <location>
        <begin position="897"/>
        <end position="906"/>
    </location>
</feature>